<dbReference type="InterPro" id="IPR023214">
    <property type="entry name" value="HAD_sf"/>
</dbReference>
<accession>A0A9P1DR26</accession>
<evidence type="ECO:0000256" key="1">
    <source>
        <dbReference type="ARBA" id="ARBA00001946"/>
    </source>
</evidence>
<dbReference type="SUPFAM" id="SSF56784">
    <property type="entry name" value="HAD-like"/>
    <property type="match status" value="1"/>
</dbReference>
<dbReference type="OrthoDB" id="410990at2759"/>
<sequence>MAITRDAEQDTHFDPSACVEVCKSRYPNSPPKEIVAAVHGPRCGCHVGTLPETFTEVDATYCTYTCKFYENPICGGPPSFWGVFVQFDFQAYSSHGAYDPWRKIWYTVVVVREATIIGQEAWNPDLQLDPERYFLHAASVQTGQAASVMCSALKLEMPDKPSESPEQFRDRMVEVQTEFPERKHDYGFCRREALIRMTGDAAMAERVFATWHAARNAPKLFEGVEPMLRRLKERVKLGTLTDGNANPFTICALKDIIDFHVSSVEAGAGKPDKRMFQLCEAKSGYSAEELVMVGDSLGKDIKGAQDAGWRAIWVHPPACAGSSFDMASVDKSTPSLSVEAEVDRVAEVEEILLRWGSERPERPEPGGKL</sequence>
<dbReference type="NCBIfam" id="TIGR01509">
    <property type="entry name" value="HAD-SF-IA-v3"/>
    <property type="match status" value="1"/>
</dbReference>
<reference evidence="5 6" key="2">
    <citation type="submission" date="2024-05" db="EMBL/GenBank/DDBJ databases">
        <authorList>
            <person name="Chen Y."/>
            <person name="Shah S."/>
            <person name="Dougan E. K."/>
            <person name="Thang M."/>
            <person name="Chan C."/>
        </authorList>
    </citation>
    <scope>NUCLEOTIDE SEQUENCE [LARGE SCALE GENOMIC DNA]</scope>
</reference>
<comment type="cofactor">
    <cofactor evidence="1">
        <name>Mg(2+)</name>
        <dbReference type="ChEBI" id="CHEBI:18420"/>
    </cofactor>
</comment>
<protein>
    <submittedName>
        <fullName evidence="5">Phosphoserine phosphatase (PSP)</fullName>
    </submittedName>
</protein>
<dbReference type="EMBL" id="CAMXCT030006504">
    <property type="protein sequence ID" value="CAL4802186.1"/>
    <property type="molecule type" value="Genomic_DNA"/>
</dbReference>
<keyword evidence="6" id="KW-1185">Reference proteome</keyword>
<dbReference type="EMBL" id="CAMXCT010006504">
    <property type="protein sequence ID" value="CAI4014874.1"/>
    <property type="molecule type" value="Genomic_DNA"/>
</dbReference>
<comment type="caution">
    <text evidence="4">The sequence shown here is derived from an EMBL/GenBank/DDBJ whole genome shotgun (WGS) entry which is preliminary data.</text>
</comment>
<dbReference type="EMBL" id="CAMXCT020006504">
    <property type="protein sequence ID" value="CAL1168249.1"/>
    <property type="molecule type" value="Genomic_DNA"/>
</dbReference>
<dbReference type="InterPro" id="IPR051400">
    <property type="entry name" value="HAD-like_hydrolase"/>
</dbReference>
<dbReference type="Gene3D" id="3.40.50.1000">
    <property type="entry name" value="HAD superfamily/HAD-like"/>
    <property type="match status" value="1"/>
</dbReference>
<dbReference type="PANTHER" id="PTHR46470">
    <property type="entry name" value="N-ACYLNEURAMINATE-9-PHOSPHATASE"/>
    <property type="match status" value="1"/>
</dbReference>
<gene>
    <name evidence="4" type="ORF">C1SCF055_LOCUS39737</name>
</gene>
<dbReference type="PANTHER" id="PTHR46470:SF3">
    <property type="entry name" value="N-ACYLNEURAMINATE-9-PHOSPHATASE"/>
    <property type="match status" value="1"/>
</dbReference>
<keyword evidence="2" id="KW-0378">Hydrolase</keyword>
<evidence type="ECO:0000256" key="2">
    <source>
        <dbReference type="ARBA" id="ARBA00022801"/>
    </source>
</evidence>
<evidence type="ECO:0000313" key="6">
    <source>
        <dbReference type="Proteomes" id="UP001152797"/>
    </source>
</evidence>
<dbReference type="Gene3D" id="1.20.120.1600">
    <property type="match status" value="1"/>
</dbReference>
<proteinExistence type="predicted"/>
<dbReference type="GO" id="GO:0046380">
    <property type="term" value="P:N-acetylneuraminate biosynthetic process"/>
    <property type="evidence" value="ECO:0007669"/>
    <property type="project" value="TreeGrafter"/>
</dbReference>
<dbReference type="GO" id="GO:0050124">
    <property type="term" value="F:N-acylneuraminate-9-phosphatase activity"/>
    <property type="evidence" value="ECO:0007669"/>
    <property type="project" value="TreeGrafter"/>
</dbReference>
<dbReference type="InterPro" id="IPR006439">
    <property type="entry name" value="HAD-SF_hydro_IA"/>
</dbReference>
<dbReference type="InterPro" id="IPR036412">
    <property type="entry name" value="HAD-like_sf"/>
</dbReference>
<dbReference type="Pfam" id="PF00702">
    <property type="entry name" value="Hydrolase"/>
    <property type="match status" value="1"/>
</dbReference>
<organism evidence="4">
    <name type="scientific">Cladocopium goreaui</name>
    <dbReference type="NCBI Taxonomy" id="2562237"/>
    <lineage>
        <taxon>Eukaryota</taxon>
        <taxon>Sar</taxon>
        <taxon>Alveolata</taxon>
        <taxon>Dinophyceae</taxon>
        <taxon>Suessiales</taxon>
        <taxon>Symbiodiniaceae</taxon>
        <taxon>Cladocopium</taxon>
    </lineage>
</organism>
<evidence type="ECO:0000256" key="3">
    <source>
        <dbReference type="ARBA" id="ARBA00022842"/>
    </source>
</evidence>
<dbReference type="AlphaFoldDB" id="A0A9P1DR26"/>
<evidence type="ECO:0000313" key="5">
    <source>
        <dbReference type="EMBL" id="CAL4802186.1"/>
    </source>
</evidence>
<keyword evidence="3" id="KW-0460">Magnesium</keyword>
<reference evidence="4" key="1">
    <citation type="submission" date="2022-10" db="EMBL/GenBank/DDBJ databases">
        <authorList>
            <person name="Chen Y."/>
            <person name="Dougan E. K."/>
            <person name="Chan C."/>
            <person name="Rhodes N."/>
            <person name="Thang M."/>
        </authorList>
    </citation>
    <scope>NUCLEOTIDE SEQUENCE</scope>
</reference>
<dbReference type="Proteomes" id="UP001152797">
    <property type="component" value="Unassembled WGS sequence"/>
</dbReference>
<name>A0A9P1DR26_9DINO</name>
<evidence type="ECO:0000313" key="4">
    <source>
        <dbReference type="EMBL" id="CAI4014874.1"/>
    </source>
</evidence>
<dbReference type="NCBIfam" id="TIGR01549">
    <property type="entry name" value="HAD-SF-IA-v1"/>
    <property type="match status" value="1"/>
</dbReference>